<keyword evidence="6" id="KW-1185">Reference proteome</keyword>
<comment type="subcellular location">
    <subcellularLocation>
        <location evidence="1">Nucleus</location>
    </subcellularLocation>
</comment>
<dbReference type="AlphaFoldDB" id="A2F764"/>
<dbReference type="OrthoDB" id="524165at2759"/>
<organism evidence="5 6">
    <name type="scientific">Trichomonas vaginalis (strain ATCC PRA-98 / G3)</name>
    <dbReference type="NCBI Taxonomy" id="412133"/>
    <lineage>
        <taxon>Eukaryota</taxon>
        <taxon>Metamonada</taxon>
        <taxon>Parabasalia</taxon>
        <taxon>Trichomonadida</taxon>
        <taxon>Trichomonadidae</taxon>
        <taxon>Trichomonas</taxon>
    </lineage>
</organism>
<evidence type="ECO:0000256" key="4">
    <source>
        <dbReference type="SAM" id="Coils"/>
    </source>
</evidence>
<evidence type="ECO:0000313" key="5">
    <source>
        <dbReference type="EMBL" id="EAX99231.1"/>
    </source>
</evidence>
<reference evidence="5" key="2">
    <citation type="journal article" date="2007" name="Science">
        <title>Draft genome sequence of the sexually transmitted pathogen Trichomonas vaginalis.</title>
        <authorList>
            <person name="Carlton J.M."/>
            <person name="Hirt R.P."/>
            <person name="Silva J.C."/>
            <person name="Delcher A.L."/>
            <person name="Schatz M."/>
            <person name="Zhao Q."/>
            <person name="Wortman J.R."/>
            <person name="Bidwell S.L."/>
            <person name="Alsmark U.C.M."/>
            <person name="Besteiro S."/>
            <person name="Sicheritz-Ponten T."/>
            <person name="Noel C.J."/>
            <person name="Dacks J.B."/>
            <person name="Foster P.G."/>
            <person name="Simillion C."/>
            <person name="Van de Peer Y."/>
            <person name="Miranda-Saavedra D."/>
            <person name="Barton G.J."/>
            <person name="Westrop G.D."/>
            <person name="Mueller S."/>
            <person name="Dessi D."/>
            <person name="Fiori P.L."/>
            <person name="Ren Q."/>
            <person name="Paulsen I."/>
            <person name="Zhang H."/>
            <person name="Bastida-Corcuera F.D."/>
            <person name="Simoes-Barbosa A."/>
            <person name="Brown M.T."/>
            <person name="Hayes R.D."/>
            <person name="Mukherjee M."/>
            <person name="Okumura C.Y."/>
            <person name="Schneider R."/>
            <person name="Smith A.J."/>
            <person name="Vanacova S."/>
            <person name="Villalvazo M."/>
            <person name="Haas B.J."/>
            <person name="Pertea M."/>
            <person name="Feldblyum T.V."/>
            <person name="Utterback T.R."/>
            <person name="Shu C.L."/>
            <person name="Osoegawa K."/>
            <person name="de Jong P.J."/>
            <person name="Hrdy I."/>
            <person name="Horvathova L."/>
            <person name="Zubacova Z."/>
            <person name="Dolezal P."/>
            <person name="Malik S.B."/>
            <person name="Logsdon J.M. Jr."/>
            <person name="Henze K."/>
            <person name="Gupta A."/>
            <person name="Wang C.C."/>
            <person name="Dunne R.L."/>
            <person name="Upcroft J.A."/>
            <person name="Upcroft P."/>
            <person name="White O."/>
            <person name="Salzberg S.L."/>
            <person name="Tang P."/>
            <person name="Chiu C.-H."/>
            <person name="Lee Y.-S."/>
            <person name="Embley T.M."/>
            <person name="Coombs G.H."/>
            <person name="Mottram J.C."/>
            <person name="Tachezy J."/>
            <person name="Fraser-Liggett C.M."/>
            <person name="Johnson P.J."/>
        </authorList>
    </citation>
    <scope>NUCLEOTIDE SEQUENCE [LARGE SCALE GENOMIC DNA]</scope>
    <source>
        <strain evidence="5">G3</strain>
    </source>
</reference>
<dbReference type="InParanoid" id="A2F764"/>
<keyword evidence="4" id="KW-0175">Coiled coil</keyword>
<protein>
    <recommendedName>
        <fullName evidence="7">c-Myc-binding protein</fullName>
    </recommendedName>
</protein>
<accession>A2F764</accession>
<dbReference type="GO" id="GO:0003713">
    <property type="term" value="F:transcription coactivator activity"/>
    <property type="evidence" value="ECO:0000318"/>
    <property type="project" value="GO_Central"/>
</dbReference>
<evidence type="ECO:0008006" key="7">
    <source>
        <dbReference type="Google" id="ProtNLM"/>
    </source>
</evidence>
<dbReference type="GO" id="GO:0005634">
    <property type="term" value="C:nucleus"/>
    <property type="evidence" value="ECO:0000318"/>
    <property type="project" value="GO_Central"/>
</dbReference>
<keyword evidence="3" id="KW-0539">Nucleus</keyword>
<dbReference type="PANTHER" id="PTHR13168:SF0">
    <property type="entry name" value="C-MYC-BINDING PROTEIN"/>
    <property type="match status" value="1"/>
</dbReference>
<name>A2F764_TRIV3</name>
<evidence type="ECO:0000256" key="2">
    <source>
        <dbReference type="ARBA" id="ARBA00009389"/>
    </source>
</evidence>
<dbReference type="GO" id="GO:0006355">
    <property type="term" value="P:regulation of DNA-templated transcription"/>
    <property type="evidence" value="ECO:0000318"/>
    <property type="project" value="GO_Central"/>
</dbReference>
<comment type="similarity">
    <text evidence="2">Belongs to the AMY1 family.</text>
</comment>
<evidence type="ECO:0000313" key="6">
    <source>
        <dbReference type="Proteomes" id="UP000001542"/>
    </source>
</evidence>
<evidence type="ECO:0000256" key="1">
    <source>
        <dbReference type="ARBA" id="ARBA00004123"/>
    </source>
</evidence>
<sequence>MSVSSKREKFNQYLAAGKVVETLERAMKSLQEQSPRPEDPLAFIREVIGAPPAQNVDALVRKNQQLRTRVIQLKNLLSLPSI</sequence>
<dbReference type="PANTHER" id="PTHR13168">
    <property type="entry name" value="ASSOCIATE OF C-MYC AMY-1"/>
    <property type="match status" value="1"/>
</dbReference>
<dbReference type="Proteomes" id="UP000001542">
    <property type="component" value="Unassembled WGS sequence"/>
</dbReference>
<dbReference type="SMR" id="A2F764"/>
<dbReference type="KEGG" id="tva:4757036"/>
<dbReference type="RefSeq" id="XP_001312161.1">
    <property type="nucleotide sequence ID" value="XM_001312160.1"/>
</dbReference>
<evidence type="ECO:0000256" key="3">
    <source>
        <dbReference type="ARBA" id="ARBA00023242"/>
    </source>
</evidence>
<dbReference type="VEuPathDB" id="TrichDB:TVAG_296150"/>
<reference evidence="5" key="1">
    <citation type="submission" date="2006-10" db="EMBL/GenBank/DDBJ databases">
        <authorList>
            <person name="Amadeo P."/>
            <person name="Zhao Q."/>
            <person name="Wortman J."/>
            <person name="Fraser-Liggett C."/>
            <person name="Carlton J."/>
        </authorList>
    </citation>
    <scope>NUCLEOTIDE SEQUENCE</scope>
    <source>
        <strain evidence="5">G3</strain>
    </source>
</reference>
<dbReference type="VEuPathDB" id="TrichDB:TVAGG3_0162290"/>
<feature type="coiled-coil region" evidence="4">
    <location>
        <begin position="13"/>
        <end position="76"/>
    </location>
</feature>
<dbReference type="EMBL" id="DS113644">
    <property type="protein sequence ID" value="EAX99231.1"/>
    <property type="molecule type" value="Genomic_DNA"/>
</dbReference>
<proteinExistence type="inferred from homology"/>
<gene>
    <name evidence="5" type="ORF">TVAG_296150</name>
</gene>
<dbReference type="InterPro" id="IPR026060">
    <property type="entry name" value="AMY1"/>
</dbReference>